<evidence type="ECO:0000256" key="6">
    <source>
        <dbReference type="ARBA" id="ARBA00022448"/>
    </source>
</evidence>
<gene>
    <name evidence="20" type="primary">nad4</name>
</gene>
<dbReference type="Pfam" id="PF01059">
    <property type="entry name" value="Oxidored_q5_N"/>
    <property type="match status" value="1"/>
</dbReference>
<evidence type="ECO:0000259" key="18">
    <source>
        <dbReference type="Pfam" id="PF00361"/>
    </source>
</evidence>
<keyword evidence="8 17" id="KW-0812">Transmembrane</keyword>
<dbReference type="Pfam" id="PF00361">
    <property type="entry name" value="Proton_antipo_M"/>
    <property type="match status" value="1"/>
</dbReference>
<evidence type="ECO:0000256" key="7">
    <source>
        <dbReference type="ARBA" id="ARBA00022660"/>
    </source>
</evidence>
<organism evidence="20">
    <name type="scientific">Euplatypus sp. BMNH 1040069</name>
    <dbReference type="NCBI Taxonomy" id="1903781"/>
    <lineage>
        <taxon>Eukaryota</taxon>
        <taxon>Metazoa</taxon>
        <taxon>Ecdysozoa</taxon>
        <taxon>Arthropoda</taxon>
        <taxon>Hexapoda</taxon>
        <taxon>Insecta</taxon>
        <taxon>Pterygota</taxon>
        <taxon>Neoptera</taxon>
        <taxon>Endopterygota</taxon>
        <taxon>Coleoptera</taxon>
        <taxon>Polyphaga</taxon>
        <taxon>Cucujiformia</taxon>
        <taxon>Curculionidae</taxon>
        <taxon>Platypodinae</taxon>
        <taxon>Euplatypus</taxon>
    </lineage>
</organism>
<dbReference type="GO" id="GO:0008137">
    <property type="term" value="F:NADH dehydrogenase (ubiquinone) activity"/>
    <property type="evidence" value="ECO:0007669"/>
    <property type="project" value="UniProtKB-UniRule"/>
</dbReference>
<evidence type="ECO:0000256" key="9">
    <source>
        <dbReference type="ARBA" id="ARBA00022967"/>
    </source>
</evidence>
<feature type="transmembrane region" description="Helical" evidence="17">
    <location>
        <begin position="7"/>
        <end position="36"/>
    </location>
</feature>
<keyword evidence="9" id="KW-1278">Translocase</keyword>
<evidence type="ECO:0000256" key="10">
    <source>
        <dbReference type="ARBA" id="ARBA00022982"/>
    </source>
</evidence>
<evidence type="ECO:0000256" key="13">
    <source>
        <dbReference type="ARBA" id="ARBA00023075"/>
    </source>
</evidence>
<evidence type="ECO:0000256" key="5">
    <source>
        <dbReference type="ARBA" id="ARBA00021006"/>
    </source>
</evidence>
<feature type="transmembrane region" description="Helical" evidence="17">
    <location>
        <begin position="245"/>
        <end position="264"/>
    </location>
</feature>
<feature type="transmembrane region" description="Helical" evidence="17">
    <location>
        <begin position="56"/>
        <end position="74"/>
    </location>
</feature>
<dbReference type="GO" id="GO:0031966">
    <property type="term" value="C:mitochondrial membrane"/>
    <property type="evidence" value="ECO:0007669"/>
    <property type="project" value="UniProtKB-SubCell"/>
</dbReference>
<keyword evidence="15 17" id="KW-0472">Membrane</keyword>
<comment type="function">
    <text evidence="1">Core subunit of the mitochondrial membrane respiratory chain NADH dehydrogenase (Complex I) that is believed to belong to the minimal assembly required for catalysis. Complex I functions in the transfer of electrons from NADH to the respiratory chain. The immediate electron acceptor for the enzyme is believed to be ubiquinone.</text>
</comment>
<proteinExistence type="inferred from homology"/>
<dbReference type="GO" id="GO:0015990">
    <property type="term" value="P:electron transport coupled proton transport"/>
    <property type="evidence" value="ECO:0007669"/>
    <property type="project" value="TreeGrafter"/>
</dbReference>
<comment type="subcellular location">
    <subcellularLocation>
        <location evidence="2 17">Mitochondrion membrane</location>
        <topology evidence="2 17">Multi-pass membrane protein</topology>
    </subcellularLocation>
</comment>
<dbReference type="GO" id="GO:0003954">
    <property type="term" value="F:NADH dehydrogenase activity"/>
    <property type="evidence" value="ECO:0007669"/>
    <property type="project" value="TreeGrafter"/>
</dbReference>
<evidence type="ECO:0000256" key="16">
    <source>
        <dbReference type="ARBA" id="ARBA00049551"/>
    </source>
</evidence>
<evidence type="ECO:0000256" key="3">
    <source>
        <dbReference type="ARBA" id="ARBA00009025"/>
    </source>
</evidence>
<evidence type="ECO:0000256" key="11">
    <source>
        <dbReference type="ARBA" id="ARBA00022989"/>
    </source>
</evidence>
<dbReference type="GO" id="GO:0048039">
    <property type="term" value="F:ubiquinone binding"/>
    <property type="evidence" value="ECO:0007669"/>
    <property type="project" value="TreeGrafter"/>
</dbReference>
<dbReference type="AlphaFoldDB" id="A0A343A4Q6"/>
<evidence type="ECO:0000256" key="1">
    <source>
        <dbReference type="ARBA" id="ARBA00003257"/>
    </source>
</evidence>
<feature type="transmembrane region" description="Helical" evidence="17">
    <location>
        <begin position="295"/>
        <end position="321"/>
    </location>
</feature>
<keyword evidence="12 17" id="KW-0520">NAD</keyword>
<dbReference type="EMBL" id="KX035180">
    <property type="protein sequence ID" value="AOY39534.1"/>
    <property type="molecule type" value="Genomic_DNA"/>
</dbReference>
<evidence type="ECO:0000256" key="14">
    <source>
        <dbReference type="ARBA" id="ARBA00023128"/>
    </source>
</evidence>
<dbReference type="InterPro" id="IPR003918">
    <property type="entry name" value="NADH_UbQ_OxRdtase"/>
</dbReference>
<reference evidence="20" key="1">
    <citation type="submission" date="2016-04" db="EMBL/GenBank/DDBJ databases">
        <title>Mitochondria of Scolytid beetles.</title>
        <authorList>
            <person name="Miller K."/>
            <person name="Linard B."/>
            <person name="Vogler A.P."/>
        </authorList>
    </citation>
    <scope>NUCLEOTIDE SEQUENCE</scope>
</reference>
<feature type="transmembrane region" description="Helical" evidence="17">
    <location>
        <begin position="110"/>
        <end position="132"/>
    </location>
</feature>
<feature type="transmembrane region" description="Helical" evidence="17">
    <location>
        <begin position="180"/>
        <end position="202"/>
    </location>
</feature>
<evidence type="ECO:0000256" key="15">
    <source>
        <dbReference type="ARBA" id="ARBA00023136"/>
    </source>
</evidence>
<evidence type="ECO:0000256" key="17">
    <source>
        <dbReference type="RuleBase" id="RU003297"/>
    </source>
</evidence>
<dbReference type="PRINTS" id="PR01437">
    <property type="entry name" value="NUOXDRDTASE4"/>
</dbReference>
<dbReference type="PANTHER" id="PTHR43507:SF20">
    <property type="entry name" value="NADH-UBIQUINONE OXIDOREDUCTASE CHAIN 4"/>
    <property type="match status" value="1"/>
</dbReference>
<feature type="transmembrane region" description="Helical" evidence="17">
    <location>
        <begin position="86"/>
        <end position="104"/>
    </location>
</feature>
<dbReference type="InterPro" id="IPR001750">
    <property type="entry name" value="ND/Mrp_TM"/>
</dbReference>
<geneLocation type="mitochondrion" evidence="20"/>
<dbReference type="PANTHER" id="PTHR43507">
    <property type="entry name" value="NADH-UBIQUINONE OXIDOREDUCTASE CHAIN 4"/>
    <property type="match status" value="1"/>
</dbReference>
<feature type="domain" description="NADH:ubiquinone oxidoreductase chain 4 N-terminal" evidence="19">
    <location>
        <begin position="1"/>
        <end position="103"/>
    </location>
</feature>
<dbReference type="GO" id="GO:0042773">
    <property type="term" value="P:ATP synthesis coupled electron transport"/>
    <property type="evidence" value="ECO:0007669"/>
    <property type="project" value="InterPro"/>
</dbReference>
<keyword evidence="7 17" id="KW-0679">Respiratory chain</keyword>
<evidence type="ECO:0000259" key="19">
    <source>
        <dbReference type="Pfam" id="PF01059"/>
    </source>
</evidence>
<feature type="transmembrane region" description="Helical" evidence="17">
    <location>
        <begin position="333"/>
        <end position="355"/>
    </location>
</feature>
<keyword evidence="14 17" id="KW-0496">Mitochondrion</keyword>
<feature type="transmembrane region" description="Helical" evidence="17">
    <location>
        <begin position="375"/>
        <end position="400"/>
    </location>
</feature>
<keyword evidence="13 17" id="KW-0830">Ubiquinone</keyword>
<evidence type="ECO:0000313" key="20">
    <source>
        <dbReference type="EMBL" id="AOY39534.1"/>
    </source>
</evidence>
<feature type="transmembrane region" description="Helical" evidence="17">
    <location>
        <begin position="214"/>
        <end position="233"/>
    </location>
</feature>
<feature type="transmembrane region" description="Helical" evidence="17">
    <location>
        <begin position="271"/>
        <end position="289"/>
    </location>
</feature>
<keyword evidence="10 17" id="KW-0249">Electron transport</keyword>
<evidence type="ECO:0000256" key="2">
    <source>
        <dbReference type="ARBA" id="ARBA00004225"/>
    </source>
</evidence>
<feature type="transmembrane region" description="Helical" evidence="17">
    <location>
        <begin position="139"/>
        <end position="160"/>
    </location>
</feature>
<evidence type="ECO:0000256" key="4">
    <source>
        <dbReference type="ARBA" id="ARBA00012944"/>
    </source>
</evidence>
<comment type="function">
    <text evidence="17">Core subunit of the mitochondrial membrane respiratory chain NADH dehydrogenase (Complex I) which catalyzes electron transfer from NADH through the respiratory chain, using ubiquinone as an electron acceptor. Essential for the catalytic activity and assembly of complex I.</text>
</comment>
<dbReference type="EC" id="7.1.1.2" evidence="4 17"/>
<sequence length="442" mass="51926">MMKFIMYLFFLMIYFFVGFNFWFFTFMFMVISLIFFYSLSLNFYFSDISYFCGMDFFSYSLILLSFWILFLMLLASEKVYSEKNYMNFFVFMIMILMISLYLAFSSMSMFMFYLFFEASLVPTFILVIGWGYQPERISAGIYLFFYTMLMSMPMMLGIFYLSFKFCSMDFYFLHSMNDYLLFLIITLVFFVKMPLFFLHLWLPKAHVEAPISGSMLLAGIMLKLGGYGLMRFLKVFYFYSLNFNFYMVCFSLVGSCLVSLICMRQSDIKSLIAYSSVSHMSLVACGILSMKMWGFFGALVLMLGHGLCSSGLFCLANLVYERTGSRSLFVNKGMLNIIPSLSLWWFFFCVANMAAPPSVNLVGEIYLLSSIISMSFYLMLFLMFISFFSAVYSLILFSWIQHGSFYSGLFTFVFVNIREYLLLILHFFPLNFLFLKMSFFIL</sequence>
<feature type="domain" description="NADH:quinone oxidoreductase/Mrp antiporter transmembrane" evidence="18">
    <location>
        <begin position="106"/>
        <end position="388"/>
    </location>
</feature>
<dbReference type="InterPro" id="IPR000260">
    <property type="entry name" value="NADH4_N"/>
</dbReference>
<keyword evidence="6 17" id="KW-0813">Transport</keyword>
<keyword evidence="11 17" id="KW-1133">Transmembrane helix</keyword>
<name>A0A343A4Q6_9CUCU</name>
<accession>A0A343A4Q6</accession>
<comment type="catalytic activity">
    <reaction evidence="16 17">
        <text>a ubiquinone + NADH + 5 H(+)(in) = a ubiquinol + NAD(+) + 4 H(+)(out)</text>
        <dbReference type="Rhea" id="RHEA:29091"/>
        <dbReference type="Rhea" id="RHEA-COMP:9565"/>
        <dbReference type="Rhea" id="RHEA-COMP:9566"/>
        <dbReference type="ChEBI" id="CHEBI:15378"/>
        <dbReference type="ChEBI" id="CHEBI:16389"/>
        <dbReference type="ChEBI" id="CHEBI:17976"/>
        <dbReference type="ChEBI" id="CHEBI:57540"/>
        <dbReference type="ChEBI" id="CHEBI:57945"/>
        <dbReference type="EC" id="7.1.1.2"/>
    </reaction>
</comment>
<comment type="similarity">
    <text evidence="3 17">Belongs to the complex I subunit 4 family.</text>
</comment>
<protein>
    <recommendedName>
        <fullName evidence="5 17">NADH-ubiquinone oxidoreductase chain 4</fullName>
        <ecNumber evidence="4 17">7.1.1.2</ecNumber>
    </recommendedName>
</protein>
<evidence type="ECO:0000256" key="8">
    <source>
        <dbReference type="ARBA" id="ARBA00022692"/>
    </source>
</evidence>
<evidence type="ECO:0000256" key="12">
    <source>
        <dbReference type="ARBA" id="ARBA00023027"/>
    </source>
</evidence>